<organism evidence="5">
    <name type="scientific">Onchocerca flexuosa</name>
    <dbReference type="NCBI Taxonomy" id="387005"/>
    <lineage>
        <taxon>Eukaryota</taxon>
        <taxon>Metazoa</taxon>
        <taxon>Ecdysozoa</taxon>
        <taxon>Nematoda</taxon>
        <taxon>Chromadorea</taxon>
        <taxon>Rhabditida</taxon>
        <taxon>Spirurina</taxon>
        <taxon>Spiruromorpha</taxon>
        <taxon>Filarioidea</taxon>
        <taxon>Onchocercidae</taxon>
        <taxon>Onchocerca</taxon>
    </lineage>
</organism>
<name>A0A183HSK8_9BILA</name>
<dbReference type="EMBL" id="UZAJ01013981">
    <property type="protein sequence ID" value="VDO68729.1"/>
    <property type="molecule type" value="Genomic_DNA"/>
</dbReference>
<feature type="chain" id="PRO_5044552616" evidence="2">
    <location>
        <begin position="17"/>
        <end position="99"/>
    </location>
</feature>
<keyword evidence="4" id="KW-1185">Reference proteome</keyword>
<feature type="compositionally biased region" description="Polar residues" evidence="1">
    <location>
        <begin position="88"/>
        <end position="99"/>
    </location>
</feature>
<evidence type="ECO:0000313" key="4">
    <source>
        <dbReference type="Proteomes" id="UP000267606"/>
    </source>
</evidence>
<dbReference type="WBParaSite" id="OFLC_0001046901-mRNA-1">
    <property type="protein sequence ID" value="OFLC_0001046901-mRNA-1"/>
    <property type="gene ID" value="OFLC_0001046901"/>
</dbReference>
<reference evidence="3 4" key="2">
    <citation type="submission" date="2018-11" db="EMBL/GenBank/DDBJ databases">
        <authorList>
            <consortium name="Pathogen Informatics"/>
        </authorList>
    </citation>
    <scope>NUCLEOTIDE SEQUENCE [LARGE SCALE GENOMIC DNA]</scope>
</reference>
<dbReference type="STRING" id="387005.A0A183HSK8"/>
<feature type="signal peptide" evidence="2">
    <location>
        <begin position="1"/>
        <end position="16"/>
    </location>
</feature>
<protein>
    <submittedName>
        <fullName evidence="5">Tim44 domain-containing protein</fullName>
    </submittedName>
</protein>
<gene>
    <name evidence="3" type="ORF">OFLC_LOCUS10470</name>
</gene>
<keyword evidence="2" id="KW-0732">Signal</keyword>
<accession>A0A183HSK8</accession>
<proteinExistence type="predicted"/>
<reference evidence="5" key="1">
    <citation type="submission" date="2016-06" db="UniProtKB">
        <authorList>
            <consortium name="WormBaseParasite"/>
        </authorList>
    </citation>
    <scope>IDENTIFICATION</scope>
</reference>
<dbReference type="Proteomes" id="UP000267606">
    <property type="component" value="Unassembled WGS sequence"/>
</dbReference>
<sequence length="99" mass="10059">MFQILAKYNIMGLGLGLGVAAMAQMRTNETPSLTPSQALSQPQRFETTNLAGTTATVDSPDRRFAGGTGGGSNAAGGAAGAATGGGQNDLSKVQSFFYR</sequence>
<evidence type="ECO:0000256" key="2">
    <source>
        <dbReference type="SAM" id="SignalP"/>
    </source>
</evidence>
<feature type="compositionally biased region" description="Gly residues" evidence="1">
    <location>
        <begin position="66"/>
        <end position="87"/>
    </location>
</feature>
<dbReference type="AlphaFoldDB" id="A0A183HSK8"/>
<evidence type="ECO:0000313" key="3">
    <source>
        <dbReference type="EMBL" id="VDO68729.1"/>
    </source>
</evidence>
<evidence type="ECO:0000256" key="1">
    <source>
        <dbReference type="SAM" id="MobiDB-lite"/>
    </source>
</evidence>
<evidence type="ECO:0000313" key="5">
    <source>
        <dbReference type="WBParaSite" id="OFLC_0001046901-mRNA-1"/>
    </source>
</evidence>
<feature type="region of interest" description="Disordered" evidence="1">
    <location>
        <begin position="54"/>
        <end position="99"/>
    </location>
</feature>